<keyword evidence="6" id="KW-0800">Toxin</keyword>
<evidence type="ECO:0000256" key="5">
    <source>
        <dbReference type="ARBA" id="ARBA00022842"/>
    </source>
</evidence>
<sequence>MAGVIVLDASVIIAFLNTSDVSHGASAVLLSQNLDRGFAVHPLTLAEVLVGGVRLGRASQLLADLTEMGIGALTPARDEPMLLAELRVTTGLTMPDCCVLVAALQESAPLATFDAALARAAVALGLRVVPPRAGPGDGDGCASGPARAR</sequence>
<evidence type="ECO:0000313" key="8">
    <source>
        <dbReference type="EMBL" id="TFD46390.1"/>
    </source>
</evidence>
<keyword evidence="1 6" id="KW-1277">Toxin-antitoxin system</keyword>
<evidence type="ECO:0000256" key="3">
    <source>
        <dbReference type="ARBA" id="ARBA00022723"/>
    </source>
</evidence>
<dbReference type="GO" id="GO:0090729">
    <property type="term" value="F:toxin activity"/>
    <property type="evidence" value="ECO:0007669"/>
    <property type="project" value="UniProtKB-KW"/>
</dbReference>
<dbReference type="InterPro" id="IPR029060">
    <property type="entry name" value="PIN-like_dom_sf"/>
</dbReference>
<protein>
    <recommendedName>
        <fullName evidence="6">Ribonuclease VapC</fullName>
        <shortName evidence="6">RNase VapC</shortName>
        <ecNumber evidence="6">3.1.-.-</ecNumber>
    </recommendedName>
    <alternativeName>
        <fullName evidence="6">Toxin VapC</fullName>
    </alternativeName>
</protein>
<evidence type="ECO:0000256" key="6">
    <source>
        <dbReference type="HAMAP-Rule" id="MF_00265"/>
    </source>
</evidence>
<dbReference type="GO" id="GO:0016787">
    <property type="term" value="F:hydrolase activity"/>
    <property type="evidence" value="ECO:0007669"/>
    <property type="project" value="UniProtKB-KW"/>
</dbReference>
<reference evidence="8 9" key="1">
    <citation type="submission" date="2019-03" db="EMBL/GenBank/DDBJ databases">
        <title>Genomics of glacier-inhabiting Cryobacterium strains.</title>
        <authorList>
            <person name="Liu Q."/>
            <person name="Xin Y.-H."/>
        </authorList>
    </citation>
    <scope>NUCLEOTIDE SEQUENCE [LARGE SCALE GENOMIC DNA]</scope>
    <source>
        <strain evidence="8 9">Hh14</strain>
    </source>
</reference>
<dbReference type="Gene3D" id="3.40.50.1010">
    <property type="entry name" value="5'-nuclease"/>
    <property type="match status" value="1"/>
</dbReference>
<dbReference type="InterPro" id="IPR044153">
    <property type="entry name" value="PIN_Pae0151-like"/>
</dbReference>
<dbReference type="Pfam" id="PF01850">
    <property type="entry name" value="PIN"/>
    <property type="match status" value="1"/>
</dbReference>
<dbReference type="EMBL" id="SOHE01000074">
    <property type="protein sequence ID" value="TFD46390.1"/>
    <property type="molecule type" value="Genomic_DNA"/>
</dbReference>
<dbReference type="CDD" id="cd09873">
    <property type="entry name" value="PIN_Pae0151-like"/>
    <property type="match status" value="1"/>
</dbReference>
<evidence type="ECO:0000313" key="9">
    <source>
        <dbReference type="Proteomes" id="UP000297447"/>
    </source>
</evidence>
<dbReference type="AlphaFoldDB" id="A0A4V6QI63"/>
<accession>A0A4V6QI63</accession>
<keyword evidence="3 6" id="KW-0479">Metal-binding</keyword>
<dbReference type="InterPro" id="IPR002716">
    <property type="entry name" value="PIN_dom"/>
</dbReference>
<comment type="function">
    <text evidence="6">Toxic component of a toxin-antitoxin (TA) system. An RNase.</text>
</comment>
<dbReference type="Proteomes" id="UP000297447">
    <property type="component" value="Unassembled WGS sequence"/>
</dbReference>
<feature type="domain" description="PIN" evidence="7">
    <location>
        <begin position="5"/>
        <end position="121"/>
    </location>
</feature>
<evidence type="ECO:0000259" key="7">
    <source>
        <dbReference type="Pfam" id="PF01850"/>
    </source>
</evidence>
<comment type="caution">
    <text evidence="8">The sequence shown here is derived from an EMBL/GenBank/DDBJ whole genome shotgun (WGS) entry which is preliminary data.</text>
</comment>
<feature type="binding site" evidence="6">
    <location>
        <position position="8"/>
    </location>
    <ligand>
        <name>Mg(2+)</name>
        <dbReference type="ChEBI" id="CHEBI:18420"/>
    </ligand>
</feature>
<dbReference type="GO" id="GO:0000287">
    <property type="term" value="F:magnesium ion binding"/>
    <property type="evidence" value="ECO:0007669"/>
    <property type="project" value="UniProtKB-UniRule"/>
</dbReference>
<comment type="cofactor">
    <cofactor evidence="6">
        <name>Mg(2+)</name>
        <dbReference type="ChEBI" id="CHEBI:18420"/>
    </cofactor>
</comment>
<evidence type="ECO:0000256" key="2">
    <source>
        <dbReference type="ARBA" id="ARBA00022722"/>
    </source>
</evidence>
<comment type="similarity">
    <text evidence="6">Belongs to the PINc/VapC protein family.</text>
</comment>
<dbReference type="EC" id="3.1.-.-" evidence="6"/>
<keyword evidence="4 6" id="KW-0378">Hydrolase</keyword>
<dbReference type="OrthoDB" id="3696351at2"/>
<proteinExistence type="inferred from homology"/>
<organism evidence="8 9">
    <name type="scientific">Cryobacterium frigoriphilum</name>
    <dbReference type="NCBI Taxonomy" id="1259150"/>
    <lineage>
        <taxon>Bacteria</taxon>
        <taxon>Bacillati</taxon>
        <taxon>Actinomycetota</taxon>
        <taxon>Actinomycetes</taxon>
        <taxon>Micrococcales</taxon>
        <taxon>Microbacteriaceae</taxon>
        <taxon>Cryobacterium</taxon>
    </lineage>
</organism>
<keyword evidence="2 6" id="KW-0540">Nuclease</keyword>
<dbReference type="InterPro" id="IPR022907">
    <property type="entry name" value="VapC_family"/>
</dbReference>
<name>A0A4V6QI63_9MICO</name>
<dbReference type="SUPFAM" id="SSF88723">
    <property type="entry name" value="PIN domain-like"/>
    <property type="match status" value="1"/>
</dbReference>
<feature type="binding site" evidence="6">
    <location>
        <position position="96"/>
    </location>
    <ligand>
        <name>Mg(2+)</name>
        <dbReference type="ChEBI" id="CHEBI:18420"/>
    </ligand>
</feature>
<dbReference type="GO" id="GO:0004540">
    <property type="term" value="F:RNA nuclease activity"/>
    <property type="evidence" value="ECO:0007669"/>
    <property type="project" value="InterPro"/>
</dbReference>
<dbReference type="HAMAP" id="MF_00265">
    <property type="entry name" value="VapC_Nob1"/>
    <property type="match status" value="1"/>
</dbReference>
<gene>
    <name evidence="6" type="primary">vapC</name>
    <name evidence="8" type="ORF">E3T55_17435</name>
</gene>
<evidence type="ECO:0000256" key="1">
    <source>
        <dbReference type="ARBA" id="ARBA00022649"/>
    </source>
</evidence>
<keyword evidence="9" id="KW-1185">Reference proteome</keyword>
<keyword evidence="5 6" id="KW-0460">Magnesium</keyword>
<evidence type="ECO:0000256" key="4">
    <source>
        <dbReference type="ARBA" id="ARBA00022801"/>
    </source>
</evidence>